<dbReference type="PANTHER" id="PTHR30506">
    <property type="entry name" value="INNER MEMBRANE PROTEIN"/>
    <property type="match status" value="1"/>
</dbReference>
<keyword evidence="5 7" id="KW-1133">Transmembrane helix</keyword>
<dbReference type="PANTHER" id="PTHR30506:SF3">
    <property type="entry name" value="UPF0126 INNER MEMBRANE PROTEIN YADS-RELATED"/>
    <property type="match status" value="1"/>
</dbReference>
<feature type="transmembrane region" description="Helical" evidence="7">
    <location>
        <begin position="148"/>
        <end position="166"/>
    </location>
</feature>
<evidence type="ECO:0000256" key="6">
    <source>
        <dbReference type="ARBA" id="ARBA00023136"/>
    </source>
</evidence>
<feature type="transmembrane region" description="Helical" evidence="7">
    <location>
        <begin position="61"/>
        <end position="78"/>
    </location>
</feature>
<evidence type="ECO:0000256" key="5">
    <source>
        <dbReference type="ARBA" id="ARBA00022989"/>
    </source>
</evidence>
<dbReference type="AlphaFoldDB" id="A0A1I5WDS3"/>
<feature type="domain" description="Glycine transporter" evidence="8">
    <location>
        <begin position="91"/>
        <end position="164"/>
    </location>
</feature>
<accession>A0A1I5WDS3</accession>
<comment type="subcellular location">
    <subcellularLocation>
        <location evidence="1">Cell membrane</location>
        <topology evidence="1">Multi-pass membrane protein</topology>
    </subcellularLocation>
</comment>
<dbReference type="OrthoDB" id="9791874at2"/>
<evidence type="ECO:0000259" key="8">
    <source>
        <dbReference type="Pfam" id="PF03458"/>
    </source>
</evidence>
<dbReference type="EMBL" id="FOWC01000009">
    <property type="protein sequence ID" value="SFQ17919.1"/>
    <property type="molecule type" value="Genomic_DNA"/>
</dbReference>
<feature type="domain" description="Glycine transporter" evidence="8">
    <location>
        <begin position="5"/>
        <end position="79"/>
    </location>
</feature>
<dbReference type="RefSeq" id="WP_093575433.1">
    <property type="nucleotide sequence ID" value="NZ_FOWC01000009.1"/>
</dbReference>
<name>A0A1I5WDS3_9PSEU</name>
<feature type="transmembrane region" description="Helical" evidence="7">
    <location>
        <begin position="172"/>
        <end position="190"/>
    </location>
</feature>
<evidence type="ECO:0000256" key="3">
    <source>
        <dbReference type="ARBA" id="ARBA00022475"/>
    </source>
</evidence>
<evidence type="ECO:0000256" key="2">
    <source>
        <dbReference type="ARBA" id="ARBA00008193"/>
    </source>
</evidence>
<keyword evidence="4 7" id="KW-0812">Transmembrane</keyword>
<sequence length="206" mass="21256">MLLTALEFLGLVAFAASGALAAVRARLDVFGVVVVGLTTALGGGIIRDVLLGIHPPTSLRNWPYLAVCAVTALVVFTFHPQVARLRHAVLLADAVGLGVFATAGTTLALNAGATGYAACLIGMTSGIGGGAVRDLLLREIPLVLRKEIYAMAALTGAVCVWVGHALNLPAGAVTTVSAVVVVAIRVLALWRHWNAPVARPPEERSL</sequence>
<evidence type="ECO:0000256" key="1">
    <source>
        <dbReference type="ARBA" id="ARBA00004651"/>
    </source>
</evidence>
<keyword evidence="6 7" id="KW-0472">Membrane</keyword>
<evidence type="ECO:0000256" key="4">
    <source>
        <dbReference type="ARBA" id="ARBA00022692"/>
    </source>
</evidence>
<evidence type="ECO:0000313" key="10">
    <source>
        <dbReference type="Proteomes" id="UP000199137"/>
    </source>
</evidence>
<gene>
    <name evidence="9" type="ORF">SAMN05421854_109180</name>
</gene>
<comment type="similarity">
    <text evidence="2">Belongs to the UPF0126 family.</text>
</comment>
<dbReference type="InterPro" id="IPR005115">
    <property type="entry name" value="Gly_transporter"/>
</dbReference>
<feature type="transmembrane region" description="Helical" evidence="7">
    <location>
        <begin position="90"/>
        <end position="109"/>
    </location>
</feature>
<dbReference type="GO" id="GO:0005886">
    <property type="term" value="C:plasma membrane"/>
    <property type="evidence" value="ECO:0007669"/>
    <property type="project" value="UniProtKB-SubCell"/>
</dbReference>
<protein>
    <submittedName>
        <fullName evidence="9">Uncharacterized membrane protein YeiH</fullName>
    </submittedName>
</protein>
<dbReference type="Pfam" id="PF03458">
    <property type="entry name" value="Gly_transporter"/>
    <property type="match status" value="2"/>
</dbReference>
<organism evidence="9 10">
    <name type="scientific">Amycolatopsis rubida</name>
    <dbReference type="NCBI Taxonomy" id="112413"/>
    <lineage>
        <taxon>Bacteria</taxon>
        <taxon>Bacillati</taxon>
        <taxon>Actinomycetota</taxon>
        <taxon>Actinomycetes</taxon>
        <taxon>Pseudonocardiales</taxon>
        <taxon>Pseudonocardiaceae</taxon>
        <taxon>Amycolatopsis</taxon>
    </lineage>
</organism>
<dbReference type="Proteomes" id="UP000199137">
    <property type="component" value="Unassembled WGS sequence"/>
</dbReference>
<proteinExistence type="inferred from homology"/>
<evidence type="ECO:0000313" key="9">
    <source>
        <dbReference type="EMBL" id="SFQ17919.1"/>
    </source>
</evidence>
<evidence type="ECO:0000256" key="7">
    <source>
        <dbReference type="SAM" id="Phobius"/>
    </source>
</evidence>
<reference evidence="9 10" key="1">
    <citation type="submission" date="2016-10" db="EMBL/GenBank/DDBJ databases">
        <authorList>
            <person name="de Groot N.N."/>
        </authorList>
    </citation>
    <scope>NUCLEOTIDE SEQUENCE [LARGE SCALE GENOMIC DNA]</scope>
    <source>
        <strain evidence="9 10">DSM 44637</strain>
    </source>
</reference>
<feature type="transmembrane region" description="Helical" evidence="7">
    <location>
        <begin position="115"/>
        <end position="136"/>
    </location>
</feature>
<keyword evidence="3" id="KW-1003">Cell membrane</keyword>
<dbReference type="STRING" id="112413.SAMN05421854_109180"/>